<dbReference type="AlphaFoldDB" id="A0A0C9ZVA2"/>
<gene>
    <name evidence="1" type="ORF">CY34DRAFT_185151</name>
</gene>
<dbReference type="Proteomes" id="UP000054485">
    <property type="component" value="Unassembled WGS sequence"/>
</dbReference>
<dbReference type="InParanoid" id="A0A0C9ZVA2"/>
<proteinExistence type="predicted"/>
<accession>A0A0C9ZVA2</accession>
<evidence type="ECO:0000313" key="1">
    <source>
        <dbReference type="EMBL" id="KIK41780.1"/>
    </source>
</evidence>
<dbReference type="EMBL" id="KN835258">
    <property type="protein sequence ID" value="KIK41780.1"/>
    <property type="molecule type" value="Genomic_DNA"/>
</dbReference>
<organism evidence="1 2">
    <name type="scientific">Suillus luteus UH-Slu-Lm8-n1</name>
    <dbReference type="NCBI Taxonomy" id="930992"/>
    <lineage>
        <taxon>Eukaryota</taxon>
        <taxon>Fungi</taxon>
        <taxon>Dikarya</taxon>
        <taxon>Basidiomycota</taxon>
        <taxon>Agaricomycotina</taxon>
        <taxon>Agaricomycetes</taxon>
        <taxon>Agaricomycetidae</taxon>
        <taxon>Boletales</taxon>
        <taxon>Suillineae</taxon>
        <taxon>Suillaceae</taxon>
        <taxon>Suillus</taxon>
    </lineage>
</organism>
<dbReference type="HOGENOM" id="CLU_2122684_0_0_1"/>
<reference evidence="2" key="2">
    <citation type="submission" date="2015-01" db="EMBL/GenBank/DDBJ databases">
        <title>Evolutionary Origins and Diversification of the Mycorrhizal Mutualists.</title>
        <authorList>
            <consortium name="DOE Joint Genome Institute"/>
            <consortium name="Mycorrhizal Genomics Consortium"/>
            <person name="Kohler A."/>
            <person name="Kuo A."/>
            <person name="Nagy L.G."/>
            <person name="Floudas D."/>
            <person name="Copeland A."/>
            <person name="Barry K.W."/>
            <person name="Cichocki N."/>
            <person name="Veneault-Fourrey C."/>
            <person name="LaButti K."/>
            <person name="Lindquist E.A."/>
            <person name="Lipzen A."/>
            <person name="Lundell T."/>
            <person name="Morin E."/>
            <person name="Murat C."/>
            <person name="Riley R."/>
            <person name="Ohm R."/>
            <person name="Sun H."/>
            <person name="Tunlid A."/>
            <person name="Henrissat B."/>
            <person name="Grigoriev I.V."/>
            <person name="Hibbett D.S."/>
            <person name="Martin F."/>
        </authorList>
    </citation>
    <scope>NUCLEOTIDE SEQUENCE [LARGE SCALE GENOMIC DNA]</scope>
    <source>
        <strain evidence="2">UH-Slu-Lm8-n1</strain>
    </source>
</reference>
<keyword evidence="2" id="KW-1185">Reference proteome</keyword>
<sequence>MGFKRTSLTEVCGVCMRQPPGEVTEYQINSLHCAVTAETEGSSSVSSWLFSPRSVLTRGCKHHVLFCYSWRGDLHNWPRSTPKGISLRVDCTFILHRLIFASWRSDSTNRGDCR</sequence>
<protein>
    <submittedName>
        <fullName evidence="1">Uncharacterized protein</fullName>
    </submittedName>
</protein>
<reference evidence="1 2" key="1">
    <citation type="submission" date="2014-04" db="EMBL/GenBank/DDBJ databases">
        <authorList>
            <consortium name="DOE Joint Genome Institute"/>
            <person name="Kuo A."/>
            <person name="Ruytinx J."/>
            <person name="Rineau F."/>
            <person name="Colpaert J."/>
            <person name="Kohler A."/>
            <person name="Nagy L.G."/>
            <person name="Floudas D."/>
            <person name="Copeland A."/>
            <person name="Barry K.W."/>
            <person name="Cichocki N."/>
            <person name="Veneault-Fourrey C."/>
            <person name="LaButti K."/>
            <person name="Lindquist E.A."/>
            <person name="Lipzen A."/>
            <person name="Lundell T."/>
            <person name="Morin E."/>
            <person name="Murat C."/>
            <person name="Sun H."/>
            <person name="Tunlid A."/>
            <person name="Henrissat B."/>
            <person name="Grigoriev I.V."/>
            <person name="Hibbett D.S."/>
            <person name="Martin F."/>
            <person name="Nordberg H.P."/>
            <person name="Cantor M.N."/>
            <person name="Hua S.X."/>
        </authorList>
    </citation>
    <scope>NUCLEOTIDE SEQUENCE [LARGE SCALE GENOMIC DNA]</scope>
    <source>
        <strain evidence="1 2">UH-Slu-Lm8-n1</strain>
    </source>
</reference>
<evidence type="ECO:0000313" key="2">
    <source>
        <dbReference type="Proteomes" id="UP000054485"/>
    </source>
</evidence>
<name>A0A0C9ZVA2_9AGAM</name>